<feature type="transmembrane region" description="Helical" evidence="2">
    <location>
        <begin position="275"/>
        <end position="300"/>
    </location>
</feature>
<keyword evidence="2" id="KW-1133">Transmembrane helix</keyword>
<feature type="transmembrane region" description="Helical" evidence="2">
    <location>
        <begin position="141"/>
        <end position="159"/>
    </location>
</feature>
<keyword evidence="2" id="KW-0812">Transmembrane</keyword>
<keyword evidence="4" id="KW-1185">Reference proteome</keyword>
<sequence>MRRRRVWPAWARPSDIADLLRLSGPIAVSRAAMMLMGLTDVIVLGQNAPEEVPFVLNSWLPIGVSLGLTMGLLMGVSVLTAELAGIGQGKDTGRIFRRGIRFSLWFGVILTVVIFLTAGPMFRLFGFDESVASGTASVTRILALGLIGHMLTHVAGSYLEALRRPLIVTAIMYAGVLVNLVIDLAVVAGWWGMPKLGADGVAIATTGTRWFLVVLFLVAVWKMTPAFNPSGEAPADEGRRMFSVGYGTAVSNVAEWGGFNSTFIIATLISTAVNTIYGMAIHVIGFCFMAFLGLGTATSVRVAEAYGRKNADQVREASRLGIIATLLIGVLLGLLVWVFSKQLASILIRSDAEVAGVAIHAALVPIIGFTSLVIVFDGLQNVASMAMRAQNVIWPPTFIHLGSYFLLMLPLTWYFGMERGGGAMGMMQAVLIASLVAGIAQTALLESKAARQLKPARRPEKVPDRT</sequence>
<dbReference type="InterPro" id="IPR002528">
    <property type="entry name" value="MATE_fam"/>
</dbReference>
<dbReference type="OrthoDB" id="9780160at2"/>
<comment type="caution">
    <text evidence="3">The sequence shown here is derived from an EMBL/GenBank/DDBJ whole genome shotgun (WGS) entry which is preliminary data.</text>
</comment>
<dbReference type="GO" id="GO:0015297">
    <property type="term" value="F:antiporter activity"/>
    <property type="evidence" value="ECO:0007669"/>
    <property type="project" value="InterPro"/>
</dbReference>
<feature type="transmembrane region" description="Helical" evidence="2">
    <location>
        <begin position="20"/>
        <end position="39"/>
    </location>
</feature>
<feature type="transmembrane region" description="Helical" evidence="2">
    <location>
        <begin position="320"/>
        <end position="339"/>
    </location>
</feature>
<dbReference type="GO" id="GO:0042910">
    <property type="term" value="F:xenobiotic transmembrane transporter activity"/>
    <property type="evidence" value="ECO:0007669"/>
    <property type="project" value="InterPro"/>
</dbReference>
<evidence type="ECO:0000313" key="4">
    <source>
        <dbReference type="Proteomes" id="UP000265431"/>
    </source>
</evidence>
<dbReference type="AlphaFoldDB" id="A0A399QUF8"/>
<dbReference type="PANTHER" id="PTHR43298:SF2">
    <property type="entry name" value="FMN_FAD EXPORTER YEEO-RELATED"/>
    <property type="match status" value="1"/>
</dbReference>
<gene>
    <name evidence="3" type="ORF">D1224_11070</name>
</gene>
<name>A0A399QUF8_9PROT</name>
<feature type="transmembrane region" description="Helical" evidence="2">
    <location>
        <begin position="354"/>
        <end position="376"/>
    </location>
</feature>
<feature type="transmembrane region" description="Helical" evidence="2">
    <location>
        <begin position="59"/>
        <end position="81"/>
    </location>
</feature>
<evidence type="ECO:0000313" key="3">
    <source>
        <dbReference type="EMBL" id="RIJ22101.1"/>
    </source>
</evidence>
<evidence type="ECO:0000256" key="2">
    <source>
        <dbReference type="SAM" id="Phobius"/>
    </source>
</evidence>
<dbReference type="Proteomes" id="UP000265431">
    <property type="component" value="Unassembled WGS sequence"/>
</dbReference>
<feature type="transmembrane region" description="Helical" evidence="2">
    <location>
        <begin position="102"/>
        <end position="121"/>
    </location>
</feature>
<keyword evidence="2" id="KW-0472">Membrane</keyword>
<dbReference type="RefSeq" id="WP_119380021.1">
    <property type="nucleotide sequence ID" value="NZ_QWGB01000007.1"/>
</dbReference>
<dbReference type="PANTHER" id="PTHR43298">
    <property type="entry name" value="MULTIDRUG RESISTANCE PROTEIN NORM-RELATED"/>
    <property type="match status" value="1"/>
</dbReference>
<accession>A0A399QUF8</accession>
<dbReference type="EMBL" id="QWGB01000007">
    <property type="protein sequence ID" value="RIJ22101.1"/>
    <property type="molecule type" value="Genomic_DNA"/>
</dbReference>
<dbReference type="InterPro" id="IPR050222">
    <property type="entry name" value="MATE_MdtK"/>
</dbReference>
<proteinExistence type="predicted"/>
<evidence type="ECO:0000256" key="1">
    <source>
        <dbReference type="ARBA" id="ARBA00022448"/>
    </source>
</evidence>
<protein>
    <submittedName>
        <fullName evidence="3">Multidrug transporter</fullName>
    </submittedName>
</protein>
<feature type="transmembrane region" description="Helical" evidence="2">
    <location>
        <begin position="203"/>
        <end position="223"/>
    </location>
</feature>
<feature type="transmembrane region" description="Helical" evidence="2">
    <location>
        <begin position="397"/>
        <end position="416"/>
    </location>
</feature>
<feature type="transmembrane region" description="Helical" evidence="2">
    <location>
        <begin position="422"/>
        <end position="445"/>
    </location>
</feature>
<organism evidence="3 4">
    <name type="scientific">Henriciella barbarensis</name>
    <dbReference type="NCBI Taxonomy" id="86342"/>
    <lineage>
        <taxon>Bacteria</taxon>
        <taxon>Pseudomonadati</taxon>
        <taxon>Pseudomonadota</taxon>
        <taxon>Alphaproteobacteria</taxon>
        <taxon>Hyphomonadales</taxon>
        <taxon>Hyphomonadaceae</taxon>
        <taxon>Henriciella</taxon>
    </lineage>
</organism>
<reference evidence="3 4" key="1">
    <citation type="submission" date="2018-08" db="EMBL/GenBank/DDBJ databases">
        <title>Henriciella mobilis sp. nov., isolated from seawater.</title>
        <authorList>
            <person name="Cheng H."/>
            <person name="Wu Y.-H."/>
            <person name="Xu X.-W."/>
            <person name="Guo L.-L."/>
        </authorList>
    </citation>
    <scope>NUCLEOTIDE SEQUENCE [LARGE SCALE GENOMIC DNA]</scope>
    <source>
        <strain evidence="3 4">CCUG66934</strain>
    </source>
</reference>
<keyword evidence="1" id="KW-0813">Transport</keyword>
<dbReference type="GO" id="GO:0005886">
    <property type="term" value="C:plasma membrane"/>
    <property type="evidence" value="ECO:0007669"/>
    <property type="project" value="TreeGrafter"/>
</dbReference>
<dbReference type="Pfam" id="PF01554">
    <property type="entry name" value="MatE"/>
    <property type="match status" value="2"/>
</dbReference>
<feature type="transmembrane region" description="Helical" evidence="2">
    <location>
        <begin position="244"/>
        <end position="269"/>
    </location>
</feature>
<feature type="transmembrane region" description="Helical" evidence="2">
    <location>
        <begin position="166"/>
        <end position="191"/>
    </location>
</feature>